<proteinExistence type="predicted"/>
<feature type="compositionally biased region" description="Acidic residues" evidence="5">
    <location>
        <begin position="551"/>
        <end position="570"/>
    </location>
</feature>
<dbReference type="STRING" id="1330018.A0A167L0M0"/>
<dbReference type="PANTHER" id="PTHR15272">
    <property type="entry name" value="CHROMATIN ASSEMBLY FACTOR 1 SUBUNIT A CAF-1 SUBUNIT A"/>
    <property type="match status" value="1"/>
</dbReference>
<keyword evidence="2" id="KW-0227">DNA damage</keyword>
<name>A0A167L0M0_CALVF</name>
<protein>
    <recommendedName>
        <fullName evidence="6">Chromatin assembly factor 1 subunit A dimerization domain-containing protein</fullName>
    </recommendedName>
</protein>
<evidence type="ECO:0000256" key="3">
    <source>
        <dbReference type="ARBA" id="ARBA00023204"/>
    </source>
</evidence>
<evidence type="ECO:0000256" key="5">
    <source>
        <dbReference type="SAM" id="MobiDB-lite"/>
    </source>
</evidence>
<evidence type="ECO:0000313" key="8">
    <source>
        <dbReference type="Proteomes" id="UP000076738"/>
    </source>
</evidence>
<keyword evidence="3" id="KW-0234">DNA repair</keyword>
<evidence type="ECO:0000259" key="6">
    <source>
        <dbReference type="Pfam" id="PF12253"/>
    </source>
</evidence>
<dbReference type="PANTHER" id="PTHR15272:SF0">
    <property type="entry name" value="CHROMATIN ASSEMBLY FACTOR 1 SUBUNIT A"/>
    <property type="match status" value="1"/>
</dbReference>
<feature type="compositionally biased region" description="Basic and acidic residues" evidence="5">
    <location>
        <begin position="306"/>
        <end position="326"/>
    </location>
</feature>
<organism evidence="7 8">
    <name type="scientific">Calocera viscosa (strain TUFC12733)</name>
    <dbReference type="NCBI Taxonomy" id="1330018"/>
    <lineage>
        <taxon>Eukaryota</taxon>
        <taxon>Fungi</taxon>
        <taxon>Dikarya</taxon>
        <taxon>Basidiomycota</taxon>
        <taxon>Agaricomycotina</taxon>
        <taxon>Dacrymycetes</taxon>
        <taxon>Dacrymycetales</taxon>
        <taxon>Dacrymycetaceae</taxon>
        <taxon>Calocera</taxon>
    </lineage>
</organism>
<dbReference type="GO" id="GO:0006281">
    <property type="term" value="P:DNA repair"/>
    <property type="evidence" value="ECO:0007669"/>
    <property type="project" value="UniProtKB-KW"/>
</dbReference>
<feature type="compositionally biased region" description="Acidic residues" evidence="5">
    <location>
        <begin position="524"/>
        <end position="539"/>
    </location>
</feature>
<evidence type="ECO:0000256" key="2">
    <source>
        <dbReference type="ARBA" id="ARBA00022763"/>
    </source>
</evidence>
<evidence type="ECO:0000313" key="7">
    <source>
        <dbReference type="EMBL" id="KZO95215.1"/>
    </source>
</evidence>
<dbReference type="GO" id="GO:0033186">
    <property type="term" value="C:CAF-1 complex"/>
    <property type="evidence" value="ECO:0007669"/>
    <property type="project" value="TreeGrafter"/>
</dbReference>
<gene>
    <name evidence="7" type="ORF">CALVIDRAFT_181345</name>
</gene>
<dbReference type="Pfam" id="PF12253">
    <property type="entry name" value="CAF1A_dimeriz"/>
    <property type="match status" value="1"/>
</dbReference>
<dbReference type="GO" id="GO:0006334">
    <property type="term" value="P:nucleosome assembly"/>
    <property type="evidence" value="ECO:0007669"/>
    <property type="project" value="TreeGrafter"/>
</dbReference>
<feature type="region of interest" description="Disordered" evidence="5">
    <location>
        <begin position="523"/>
        <end position="603"/>
    </location>
</feature>
<evidence type="ECO:0000256" key="1">
    <source>
        <dbReference type="ARBA" id="ARBA00004123"/>
    </source>
</evidence>
<dbReference type="Proteomes" id="UP000076738">
    <property type="component" value="Unassembled WGS sequence"/>
</dbReference>
<keyword evidence="8" id="KW-1185">Reference proteome</keyword>
<dbReference type="OrthoDB" id="440676at2759"/>
<dbReference type="EMBL" id="KV417290">
    <property type="protein sequence ID" value="KZO95215.1"/>
    <property type="molecule type" value="Genomic_DNA"/>
</dbReference>
<comment type="subcellular location">
    <subcellularLocation>
        <location evidence="1">Nucleus</location>
    </subcellularLocation>
</comment>
<feature type="compositionally biased region" description="Polar residues" evidence="5">
    <location>
        <begin position="276"/>
        <end position="285"/>
    </location>
</feature>
<feature type="compositionally biased region" description="Basic and acidic residues" evidence="5">
    <location>
        <begin position="228"/>
        <end position="265"/>
    </location>
</feature>
<dbReference type="AlphaFoldDB" id="A0A167L0M0"/>
<evidence type="ECO:0000256" key="4">
    <source>
        <dbReference type="ARBA" id="ARBA00023242"/>
    </source>
</evidence>
<feature type="compositionally biased region" description="Low complexity" evidence="5">
    <location>
        <begin position="347"/>
        <end position="360"/>
    </location>
</feature>
<dbReference type="GO" id="GO:0005634">
    <property type="term" value="C:nucleus"/>
    <property type="evidence" value="ECO:0007669"/>
    <property type="project" value="UniProtKB-SubCell"/>
</dbReference>
<sequence>MADVQVARASHNFTLPRRDMASTPKAKIPTTIDLTTPVQTPITEKPVAFSTPDAEKAPSLVELKGGKLVLKQRLVPLERMMTTMKEMVAFNETLQSLTTPLASIPDTHLPLVAKLAFESDKIVNALAKRMKTTLLPEMGSDEGDGGESEESANLPLHVLEAAISSVAVRVNYGLDDAPAAMSLWRWEVKDLDMLPPDIREKAIKRRADREQQAKRDVAMLLDALPEEERSKLLPNKEKMASKDMFKDPVAKGPEKTPKSKQKENMTPEPNFKTFETPKTGQSSAESGKKTITRPRKIPDGEQSALTKEKQEKAAQKAEHRQKKGAEQAKAVATMTAWLGKGKDKPASKATATTSRSSSAKSDFDRHFHAFVVKKDVELAPVNPFSPHKPRSKPEPIVLDSEGDIVMEDAPSNSGPEELLSEFLAAVPSSRKGVKSTSTWKTAARYCVRDVMAQITEAGVMGDDRLVRQLRGRLAAGRNVPVKLLQFHDNIRPAYFGTWTRSSAAVGARAPFARDITTFDYSYDSGDDWDEEDEGGEDVMSDGGSATPERDTDAEEDEFAGWMVDDDDVDGGEQPTSPPPEFDWPAPPPKRKPELDKEQKSKRRKIVTPLIPYTKGPCFEGTIGVCEHDAFLDYRIHFLNYAPFPLDPFDFVAHGKQEAGVALVEQQVPTTVQQQARPETSASAAAAAETAAKARAAVAPPKHPFPEQHLVALLQAIEGSTKPRPVLLEDLFSSFKHLGVKKNAIDAKLKEVCVKDKKVWKVLDDAWTSVGVGAPMTVA</sequence>
<keyword evidence="4" id="KW-0539">Nucleus</keyword>
<feature type="region of interest" description="Disordered" evidence="5">
    <location>
        <begin position="228"/>
        <end position="360"/>
    </location>
</feature>
<reference evidence="7 8" key="1">
    <citation type="journal article" date="2016" name="Mol. Biol. Evol.">
        <title>Comparative Genomics of Early-Diverging Mushroom-Forming Fungi Provides Insights into the Origins of Lignocellulose Decay Capabilities.</title>
        <authorList>
            <person name="Nagy L.G."/>
            <person name="Riley R."/>
            <person name="Tritt A."/>
            <person name="Adam C."/>
            <person name="Daum C."/>
            <person name="Floudas D."/>
            <person name="Sun H."/>
            <person name="Yadav J.S."/>
            <person name="Pangilinan J."/>
            <person name="Larsson K.H."/>
            <person name="Matsuura K."/>
            <person name="Barry K."/>
            <person name="Labutti K."/>
            <person name="Kuo R."/>
            <person name="Ohm R.A."/>
            <person name="Bhattacharya S.S."/>
            <person name="Shirouzu T."/>
            <person name="Yoshinaga Y."/>
            <person name="Martin F.M."/>
            <person name="Grigoriev I.V."/>
            <person name="Hibbett D.S."/>
        </authorList>
    </citation>
    <scope>NUCLEOTIDE SEQUENCE [LARGE SCALE GENOMIC DNA]</scope>
    <source>
        <strain evidence="7 8">TUFC12733</strain>
    </source>
</reference>
<feature type="domain" description="Chromatin assembly factor 1 subunit A dimerization" evidence="6">
    <location>
        <begin position="482"/>
        <end position="554"/>
    </location>
</feature>
<accession>A0A167L0M0</accession>
<feature type="compositionally biased region" description="Pro residues" evidence="5">
    <location>
        <begin position="575"/>
        <end position="587"/>
    </location>
</feature>
<dbReference type="InterPro" id="IPR022043">
    <property type="entry name" value="CAF1A_DD"/>
</dbReference>